<evidence type="ECO:0000313" key="1">
    <source>
        <dbReference type="EMBL" id="KAK6519958.1"/>
    </source>
</evidence>
<gene>
    <name evidence="1" type="ORF">TWF506_000252</name>
</gene>
<name>A0AAN8NKM2_9PEZI</name>
<evidence type="ECO:0000313" key="2">
    <source>
        <dbReference type="Proteomes" id="UP001307849"/>
    </source>
</evidence>
<dbReference type="EMBL" id="JAVHJM010000001">
    <property type="protein sequence ID" value="KAK6519958.1"/>
    <property type="molecule type" value="Genomic_DNA"/>
</dbReference>
<dbReference type="Proteomes" id="UP001307849">
    <property type="component" value="Unassembled WGS sequence"/>
</dbReference>
<dbReference type="AlphaFoldDB" id="A0AAN8NKM2"/>
<comment type="caution">
    <text evidence="1">The sequence shown here is derived from an EMBL/GenBank/DDBJ whole genome shotgun (WGS) entry which is preliminary data.</text>
</comment>
<accession>A0AAN8NKM2</accession>
<keyword evidence="2" id="KW-1185">Reference proteome</keyword>
<sequence length="290" mass="32959">MAPPKELHRATSQNVPRSAGLVQRIKDIIYQIGVYFKLDNLAVSQLTLKPSTVYMPILQPFEDITFRGPTIGPPSTIESTDVDVWSLPVRTCSMDVHWVFTAQANGNRDLTWKDTITMKFFTNSGPNKEIVELPLSSTPAKTECNGVSLNACSATPVTSRTMTASPQHFYRRSNDEWTFNRDYIQFYYGRSGENEFIAFHTDTNGHAEDNYLIPSRFPSCTVPRQDPADMYSRDWVNEKQTVTGIPSFSHYELWDKHRRFTVRGGPNNGVYYDGDAMMFTCFFPCARISG</sequence>
<proteinExistence type="predicted"/>
<reference evidence="1 2" key="1">
    <citation type="submission" date="2019-10" db="EMBL/GenBank/DDBJ databases">
        <authorList>
            <person name="Palmer J.M."/>
        </authorList>
    </citation>
    <scope>NUCLEOTIDE SEQUENCE [LARGE SCALE GENOMIC DNA]</scope>
    <source>
        <strain evidence="1 2">TWF506</strain>
    </source>
</reference>
<protein>
    <submittedName>
        <fullName evidence="1">Uncharacterized protein</fullName>
    </submittedName>
</protein>
<organism evidence="1 2">
    <name type="scientific">Arthrobotrys conoides</name>
    <dbReference type="NCBI Taxonomy" id="74498"/>
    <lineage>
        <taxon>Eukaryota</taxon>
        <taxon>Fungi</taxon>
        <taxon>Dikarya</taxon>
        <taxon>Ascomycota</taxon>
        <taxon>Pezizomycotina</taxon>
        <taxon>Orbiliomycetes</taxon>
        <taxon>Orbiliales</taxon>
        <taxon>Orbiliaceae</taxon>
        <taxon>Arthrobotrys</taxon>
    </lineage>
</organism>